<dbReference type="HOGENOM" id="CLU_321792_0_0_7"/>
<dbReference type="EMBL" id="FQ312005">
    <property type="protein sequence ID" value="CBW27704.1"/>
    <property type="molecule type" value="Genomic_DNA"/>
</dbReference>
<name>E1WYR4_HALMS</name>
<proteinExistence type="predicted"/>
<evidence type="ECO:0000313" key="1">
    <source>
        <dbReference type="EMBL" id="CBW27704.1"/>
    </source>
</evidence>
<dbReference type="InterPro" id="IPR019734">
    <property type="entry name" value="TPR_rpt"/>
</dbReference>
<evidence type="ECO:0000313" key="2">
    <source>
        <dbReference type="Proteomes" id="UP000008963"/>
    </source>
</evidence>
<dbReference type="InterPro" id="IPR011990">
    <property type="entry name" value="TPR-like_helical_dom_sf"/>
</dbReference>
<dbReference type="KEGG" id="bmx:BMS_2934"/>
<gene>
    <name evidence="1" type="ordered locus">BMS_2934</name>
</gene>
<sequence length="900" mass="104272">MNLTSRGSINLKQEVSITMQPIKLKTLTLIAFLTILNVKAGIIVQEKGSTHLRWNIFAPKDLVQIHKNKDTVQFKTLNTELYIKLEQAIKEIDPDGKYITSIKTVGPSEMSNSSKVEVKLKSESVELFSFYKDRDKKLVVDFWTEEDSKPAPVANVSKPVAKPVKKAAKKKVVAAKPAKNVIVQKSVNPKMNSPYRDFRYGASFIWDYSPLAPTLKKIINLDRKTPEYFYKVGNRDVSKSEAQAHMQLTINLFRKKKWGLMYKSIKLFNKKYGEETEFDTNEFMKANAILRENFSKGNTEPVKMSISMFENILLKSKNYELRSGIYKYLIPYYIQANDHIKSLELTKKYYVDSKESHDYEESNFAAEGILYNLAKLKQIDKVQELLKEKTIQKILPKQVMLAYEMYTYLSLEESEKVIKLYEANEKSLVKPVHPVILYNVAEAYFRNSNYSKAAKVYDDFIKDYSFHSKSSEARIRIAQCWEIQEKNFDETIELYKNAINRSQNSEIGFEARIRYVALRNLRKKKVDDSDREVKVFLTSGIDNVKIESDLKKLLWQVRLRTFIVEKKYDEALAYLNALPLKSMIPTDRRVFESDGAEIVYGVIEKSFEEGIYANVIKAWDIYKDQYVDKVANDPQMNFLVANAYIRLGLMDGFDELYEKFSKSKYDISKTFPIWVERKNSADTKTLLSELQVIRNLKLKNWSVVGKELNTLRNEKANIDKLEYYQGLLSYHTGDWKKGADSFEKFLSSGKDSSITDPKEIAELVKAYTDCLYELGDTKKYQKVASALLSDTRGLKKKNEYMDSVREKVSYLNIELLAGDEKDASFMLMESKIKRFKEEFSKSIYLGRVNYLLGLALLNNKKNDEGKEILEKLISEDGIDEHIKNLARSELSMLKIKERTL</sequence>
<reference evidence="2" key="1">
    <citation type="journal article" date="2013" name="ISME J.">
        <title>A small predatory core genome in the divergent marine Bacteriovorax marinus SJ and the terrestrial Bdellovibrio bacteriovorus.</title>
        <authorList>
            <person name="Crossman L.C."/>
            <person name="Chen H."/>
            <person name="Cerdeno-Tarraga A.M."/>
            <person name="Brooks K."/>
            <person name="Quail M.A."/>
            <person name="Pineiro S.A."/>
            <person name="Hobley L."/>
            <person name="Sockett R.E."/>
            <person name="Bentley S.D."/>
            <person name="Parkhill J."/>
            <person name="Williams H.N."/>
            <person name="Stine O.C."/>
        </authorList>
    </citation>
    <scope>NUCLEOTIDE SEQUENCE [LARGE SCALE GENOMIC DNA]</scope>
    <source>
        <strain evidence="2">ATCC BAA-682 / DSM 15412 / SJ</strain>
    </source>
</reference>
<dbReference type="PATRIC" id="fig|862908.3.peg.2806"/>
<organism evidence="1 2">
    <name type="scientific">Halobacteriovorax marinus (strain ATCC BAA-682 / DSM 15412 / SJ)</name>
    <name type="common">Bacteriovorax marinus</name>
    <dbReference type="NCBI Taxonomy" id="862908"/>
    <lineage>
        <taxon>Bacteria</taxon>
        <taxon>Pseudomonadati</taxon>
        <taxon>Bdellovibrionota</taxon>
        <taxon>Bacteriovoracia</taxon>
        <taxon>Bacteriovoracales</taxon>
        <taxon>Halobacteriovoraceae</taxon>
        <taxon>Halobacteriovorax</taxon>
    </lineage>
</organism>
<dbReference type="AlphaFoldDB" id="E1WYR4"/>
<protein>
    <submittedName>
        <fullName evidence="1">Uncharacterized protein</fullName>
    </submittedName>
</protein>
<dbReference type="SUPFAM" id="SSF48452">
    <property type="entry name" value="TPR-like"/>
    <property type="match status" value="1"/>
</dbReference>
<dbReference type="STRING" id="862908.BMS_2934"/>
<keyword evidence="2" id="KW-1185">Reference proteome</keyword>
<accession>E1WYR4</accession>
<dbReference type="eggNOG" id="COG1729">
    <property type="taxonomic scope" value="Bacteria"/>
</dbReference>
<dbReference type="Gene3D" id="1.25.40.10">
    <property type="entry name" value="Tetratricopeptide repeat domain"/>
    <property type="match status" value="1"/>
</dbReference>
<dbReference type="Pfam" id="PF13174">
    <property type="entry name" value="TPR_6"/>
    <property type="match status" value="1"/>
</dbReference>
<dbReference type="Proteomes" id="UP000008963">
    <property type="component" value="Chromosome"/>
</dbReference>